<reference evidence="4" key="2">
    <citation type="journal article" date="2023" name="Int. J. Mol. Sci.">
        <title>De Novo Assembly and Annotation of 11 Diverse Shrub Willow (Salix) Genomes Reveals Novel Gene Organization in Sex-Linked Regions.</title>
        <authorList>
            <person name="Hyden B."/>
            <person name="Feng K."/>
            <person name="Yates T.B."/>
            <person name="Jawdy S."/>
            <person name="Cereghino C."/>
            <person name="Smart L.B."/>
            <person name="Muchero W."/>
        </authorList>
    </citation>
    <scope>NUCLEOTIDE SEQUENCE [LARGE SCALE GENOMIC DNA]</scope>
    <source>
        <tissue evidence="4">Shoot tip</tissue>
    </source>
</reference>
<protein>
    <recommendedName>
        <fullName evidence="3">PROP1-like PPR domain-containing protein</fullName>
    </recommendedName>
</protein>
<organism evidence="4 5">
    <name type="scientific">Salix viminalis</name>
    <name type="common">Common osier</name>
    <name type="synonym">Basket willow</name>
    <dbReference type="NCBI Taxonomy" id="40686"/>
    <lineage>
        <taxon>Eukaryota</taxon>
        <taxon>Viridiplantae</taxon>
        <taxon>Streptophyta</taxon>
        <taxon>Embryophyta</taxon>
        <taxon>Tracheophyta</taxon>
        <taxon>Spermatophyta</taxon>
        <taxon>Magnoliopsida</taxon>
        <taxon>eudicotyledons</taxon>
        <taxon>Gunneridae</taxon>
        <taxon>Pentapetalae</taxon>
        <taxon>rosids</taxon>
        <taxon>fabids</taxon>
        <taxon>Malpighiales</taxon>
        <taxon>Salicaceae</taxon>
        <taxon>Saliceae</taxon>
        <taxon>Salix</taxon>
    </lineage>
</organism>
<dbReference type="InterPro" id="IPR011990">
    <property type="entry name" value="TPR-like_helical_dom_sf"/>
</dbReference>
<dbReference type="InterPro" id="IPR033443">
    <property type="entry name" value="PROP1-like_PPR_dom"/>
</dbReference>
<reference evidence="4" key="1">
    <citation type="submission" date="2022-11" db="EMBL/GenBank/DDBJ databases">
        <authorList>
            <person name="Hyden B.L."/>
            <person name="Feng K."/>
            <person name="Yates T."/>
            <person name="Jawdy S."/>
            <person name="Smart L.B."/>
            <person name="Muchero W."/>
        </authorList>
    </citation>
    <scope>NUCLEOTIDE SEQUENCE</scope>
    <source>
        <tissue evidence="4">Shoot tip</tissue>
    </source>
</reference>
<dbReference type="EMBL" id="JAPFFL010000008">
    <property type="protein sequence ID" value="KAJ6708119.1"/>
    <property type="molecule type" value="Genomic_DNA"/>
</dbReference>
<gene>
    <name evidence="4" type="ORF">OIU85_028399</name>
</gene>
<dbReference type="AlphaFoldDB" id="A0A9Q0QLB8"/>
<proteinExistence type="predicted"/>
<dbReference type="Gene3D" id="1.25.40.10">
    <property type="entry name" value="Tetratricopeptide repeat domain"/>
    <property type="match status" value="1"/>
</dbReference>
<dbReference type="Pfam" id="PF17177">
    <property type="entry name" value="PPR_long"/>
    <property type="match status" value="1"/>
</dbReference>
<dbReference type="Proteomes" id="UP001151529">
    <property type="component" value="Chromosome 4"/>
</dbReference>
<sequence length="96" mass="10877">MAMASSANKKKPKNNQTPESQFSCNLNFYSKSKDLHSAISLYDTALSQSTRLNQHHFNTLLYLCSISLNDPSTKDLSLRYGFRVFDHMVSNGIKTQ</sequence>
<name>A0A9Q0QLB8_SALVM</name>
<dbReference type="GO" id="GO:0004526">
    <property type="term" value="F:ribonuclease P activity"/>
    <property type="evidence" value="ECO:0007669"/>
    <property type="project" value="TreeGrafter"/>
</dbReference>
<comment type="caution">
    <text evidence="4">The sequence shown here is derived from an EMBL/GenBank/DDBJ whole genome shotgun (WGS) entry which is preliminary data.</text>
</comment>
<dbReference type="PANTHER" id="PTHR13547">
    <property type="match status" value="1"/>
</dbReference>
<accession>A0A9Q0QLB8</accession>
<feature type="region of interest" description="Disordered" evidence="2">
    <location>
        <begin position="1"/>
        <end position="22"/>
    </location>
</feature>
<evidence type="ECO:0000256" key="2">
    <source>
        <dbReference type="SAM" id="MobiDB-lite"/>
    </source>
</evidence>
<evidence type="ECO:0000313" key="4">
    <source>
        <dbReference type="EMBL" id="KAJ6708119.1"/>
    </source>
</evidence>
<evidence type="ECO:0000313" key="5">
    <source>
        <dbReference type="Proteomes" id="UP001151529"/>
    </source>
</evidence>
<dbReference type="PANTHER" id="PTHR13547:SF13">
    <property type="entry name" value="PROTEINACEOUS RNASE P 2"/>
    <property type="match status" value="1"/>
</dbReference>
<keyword evidence="1" id="KW-0677">Repeat</keyword>
<dbReference type="OrthoDB" id="46913at2759"/>
<feature type="domain" description="PROP1-like PPR" evidence="3">
    <location>
        <begin position="10"/>
        <end position="94"/>
    </location>
</feature>
<evidence type="ECO:0000259" key="3">
    <source>
        <dbReference type="Pfam" id="PF17177"/>
    </source>
</evidence>
<dbReference type="GO" id="GO:0001682">
    <property type="term" value="P:tRNA 5'-leader removal"/>
    <property type="evidence" value="ECO:0007669"/>
    <property type="project" value="TreeGrafter"/>
</dbReference>
<evidence type="ECO:0000256" key="1">
    <source>
        <dbReference type="ARBA" id="ARBA00022737"/>
    </source>
</evidence>
<keyword evidence="5" id="KW-1185">Reference proteome</keyword>